<evidence type="ECO:0000313" key="6">
    <source>
        <dbReference type="Proteomes" id="UP000254866"/>
    </source>
</evidence>
<comment type="caution">
    <text evidence="5">The sequence shown here is derived from an EMBL/GenBank/DDBJ whole genome shotgun (WGS) entry which is preliminary data.</text>
</comment>
<sequence>MTGEFHIHHNLENELPDREMEIKCHQTFRTSEYERYKERNPNPVKDTCHWFLRHTRYTAWKSSPMSSLLWVSADPGCGKSIFFKFLTDEKPEFLRHAIGVFEKNGDYIKENVELLWDILTAASADPEIGEIVCILDALDECRDSELKILLQKLCLFYQDPLHPSSTTNLKFLVTSRSLLNIERKFNRLSLKIPEIRLAGEDETDRARDEIILAIEDELVKIQQELQLSQESISDLRKEISKVKHRTYLWLKLIFELTRKDPQSVTKIGRRKIIDALPESVDADYIAILDKIPENDEEQARKLLSIVCAARRPLSVKEMSIALTIRADNISHRELDIQAEDYPKRLIKNICGFFVTVIDGRVYLLHPSKI</sequence>
<dbReference type="GeneID" id="43603001"/>
<dbReference type="InterPro" id="IPR056884">
    <property type="entry name" value="NPHP3-like_N"/>
</dbReference>
<dbReference type="STRING" id="2656787.A0A370TAG1"/>
<keyword evidence="1" id="KW-0677">Repeat</keyword>
<feature type="domain" description="GPI inositol-deacylase winged helix" evidence="3">
    <location>
        <begin position="297"/>
        <end position="365"/>
    </location>
</feature>
<organism evidence="5 6">
    <name type="scientific">Venustampulla echinocandica</name>
    <dbReference type="NCBI Taxonomy" id="2656787"/>
    <lineage>
        <taxon>Eukaryota</taxon>
        <taxon>Fungi</taxon>
        <taxon>Dikarya</taxon>
        <taxon>Ascomycota</taxon>
        <taxon>Pezizomycotina</taxon>
        <taxon>Leotiomycetes</taxon>
        <taxon>Helotiales</taxon>
        <taxon>Pleuroascaceae</taxon>
        <taxon>Venustampulla</taxon>
    </lineage>
</organism>
<dbReference type="PANTHER" id="PTHR10039">
    <property type="entry name" value="AMELOGENIN"/>
    <property type="match status" value="1"/>
</dbReference>
<feature type="coiled-coil region" evidence="2">
    <location>
        <begin position="211"/>
        <end position="245"/>
    </location>
</feature>
<name>A0A370TAG1_9HELO</name>
<reference evidence="5 6" key="1">
    <citation type="journal article" date="2018" name="IMA Fungus">
        <title>IMA Genome-F 9: Draft genome sequence of Annulohypoxylon stygium, Aspergillus mulundensis, Berkeleyomyces basicola (syn. Thielaviopsis basicola), Ceratocystis smalleyi, two Cercospora beticola strains, Coleophoma cylindrospora, Fusarium fracticaudum, Phialophora cf. hyalina, and Morchella septimelata.</title>
        <authorList>
            <person name="Wingfield B.D."/>
            <person name="Bills G.F."/>
            <person name="Dong Y."/>
            <person name="Huang W."/>
            <person name="Nel W.J."/>
            <person name="Swalarsk-Parry B.S."/>
            <person name="Vaghefi N."/>
            <person name="Wilken P.M."/>
            <person name="An Z."/>
            <person name="de Beer Z.W."/>
            <person name="De Vos L."/>
            <person name="Chen L."/>
            <person name="Duong T.A."/>
            <person name="Gao Y."/>
            <person name="Hammerbacher A."/>
            <person name="Kikkert J.R."/>
            <person name="Li Y."/>
            <person name="Li H."/>
            <person name="Li K."/>
            <person name="Li Q."/>
            <person name="Liu X."/>
            <person name="Ma X."/>
            <person name="Naidoo K."/>
            <person name="Pethybridge S.J."/>
            <person name="Sun J."/>
            <person name="Steenkamp E.T."/>
            <person name="van der Nest M.A."/>
            <person name="van Wyk S."/>
            <person name="Wingfield M.J."/>
            <person name="Xiong C."/>
            <person name="Yue Q."/>
            <person name="Zhang X."/>
        </authorList>
    </citation>
    <scope>NUCLEOTIDE SEQUENCE [LARGE SCALE GENOMIC DNA]</scope>
    <source>
        <strain evidence="5 6">BP 5553</strain>
    </source>
</reference>
<gene>
    <name evidence="5" type="ORF">BP5553_10152</name>
</gene>
<evidence type="ECO:0000256" key="1">
    <source>
        <dbReference type="ARBA" id="ARBA00022737"/>
    </source>
</evidence>
<evidence type="ECO:0000259" key="4">
    <source>
        <dbReference type="Pfam" id="PF24883"/>
    </source>
</evidence>
<evidence type="ECO:0000259" key="3">
    <source>
        <dbReference type="Pfam" id="PF22939"/>
    </source>
</evidence>
<dbReference type="Pfam" id="PF24883">
    <property type="entry name" value="NPHP3_N"/>
    <property type="match status" value="1"/>
</dbReference>
<accession>A0A370TAG1</accession>
<dbReference type="RefSeq" id="XP_031865183.1">
    <property type="nucleotide sequence ID" value="XM_032018775.1"/>
</dbReference>
<evidence type="ECO:0008006" key="7">
    <source>
        <dbReference type="Google" id="ProtNLM"/>
    </source>
</evidence>
<dbReference type="AlphaFoldDB" id="A0A370TAG1"/>
<dbReference type="OrthoDB" id="163438at2759"/>
<dbReference type="Proteomes" id="UP000254866">
    <property type="component" value="Unassembled WGS sequence"/>
</dbReference>
<keyword evidence="6" id="KW-1185">Reference proteome</keyword>
<protein>
    <recommendedName>
        <fullName evidence="7">NACHT domain-containing protein</fullName>
    </recommendedName>
</protein>
<proteinExistence type="predicted"/>
<dbReference type="Pfam" id="PF22939">
    <property type="entry name" value="WHD_GPIID"/>
    <property type="match status" value="1"/>
</dbReference>
<feature type="domain" description="Nephrocystin 3-like N-terminal" evidence="4">
    <location>
        <begin position="46"/>
        <end position="89"/>
    </location>
</feature>
<evidence type="ECO:0000256" key="2">
    <source>
        <dbReference type="SAM" id="Coils"/>
    </source>
</evidence>
<dbReference type="EMBL" id="NPIC01000014">
    <property type="protein sequence ID" value="RDL30807.1"/>
    <property type="molecule type" value="Genomic_DNA"/>
</dbReference>
<keyword evidence="2" id="KW-0175">Coiled coil</keyword>
<dbReference type="InterPro" id="IPR054471">
    <property type="entry name" value="GPIID_WHD"/>
</dbReference>
<evidence type="ECO:0000313" key="5">
    <source>
        <dbReference type="EMBL" id="RDL30807.1"/>
    </source>
</evidence>